<feature type="transmembrane region" description="Helical" evidence="1">
    <location>
        <begin position="221"/>
        <end position="239"/>
    </location>
</feature>
<keyword evidence="1" id="KW-0472">Membrane</keyword>
<reference evidence="2" key="1">
    <citation type="journal article" date="2021" name="PeerJ">
        <title>Extensive microbial diversity within the chicken gut microbiome revealed by metagenomics and culture.</title>
        <authorList>
            <person name="Gilroy R."/>
            <person name="Ravi A."/>
            <person name="Getino M."/>
            <person name="Pursley I."/>
            <person name="Horton D.L."/>
            <person name="Alikhan N.F."/>
            <person name="Baker D."/>
            <person name="Gharbi K."/>
            <person name="Hall N."/>
            <person name="Watson M."/>
            <person name="Adriaenssens E.M."/>
            <person name="Foster-Nyarko E."/>
            <person name="Jarju S."/>
            <person name="Secka A."/>
            <person name="Antonio M."/>
            <person name="Oren A."/>
            <person name="Chaudhuri R.R."/>
            <person name="La Ragione R."/>
            <person name="Hildebrand F."/>
            <person name="Pallen M.J."/>
        </authorList>
    </citation>
    <scope>NUCLEOTIDE SEQUENCE</scope>
    <source>
        <strain evidence="2">ChiGjej1B1-14440</strain>
    </source>
</reference>
<comment type="caution">
    <text evidence="2">The sequence shown here is derived from an EMBL/GenBank/DDBJ whole genome shotgun (WGS) entry which is preliminary data.</text>
</comment>
<feature type="transmembrane region" description="Helical" evidence="1">
    <location>
        <begin position="138"/>
        <end position="159"/>
    </location>
</feature>
<dbReference type="AlphaFoldDB" id="A0A9D2BKU5"/>
<name>A0A9D2BKU5_9FIRM</name>
<organism evidence="2 3">
    <name type="scientific">Candidatus Erysipelatoclostridium merdavium</name>
    <dbReference type="NCBI Taxonomy" id="2838566"/>
    <lineage>
        <taxon>Bacteria</taxon>
        <taxon>Bacillati</taxon>
        <taxon>Bacillota</taxon>
        <taxon>Erysipelotrichia</taxon>
        <taxon>Erysipelotrichales</taxon>
        <taxon>Erysipelotrichales incertae sedis</taxon>
    </lineage>
</organism>
<keyword evidence="1" id="KW-0812">Transmembrane</keyword>
<protein>
    <submittedName>
        <fullName evidence="2">Uncharacterized protein</fullName>
    </submittedName>
</protein>
<feature type="transmembrane region" description="Helical" evidence="1">
    <location>
        <begin position="78"/>
        <end position="99"/>
    </location>
</feature>
<sequence>MKRLKRISNAILLETREHKASFMVYMVLRLLVILTMILQFFNQNYENVFMCVLTLLLLIVPSFFQVTFKVELPSTLEIIILLFIFAAEILGEVNDYYFVFPQWDTMLHTLNGFLAAAIGFSLVDLLNKSERVKFELSPLYVVLVAFCFSMTIGVIWEFFEFSMDQFFGMNTQKNTMITLLNGADLVDGSRVTIHNIKEVIVNGQQLAGYVDIGLIDTIGDLLVNFIGAAVFSVFGFFYAKYPNTFNFLKQFIPRKKDKDKDYLRNQDSGEN</sequence>
<feature type="transmembrane region" description="Helical" evidence="1">
    <location>
        <begin position="47"/>
        <end position="66"/>
    </location>
</feature>
<keyword evidence="1" id="KW-1133">Transmembrane helix</keyword>
<evidence type="ECO:0000313" key="2">
    <source>
        <dbReference type="EMBL" id="HIX80410.1"/>
    </source>
</evidence>
<accession>A0A9D2BKU5</accession>
<dbReference type="InterPro" id="IPR014509">
    <property type="entry name" value="YjdF-like"/>
</dbReference>
<dbReference type="Pfam" id="PF09997">
    <property type="entry name" value="DUF2238"/>
    <property type="match status" value="1"/>
</dbReference>
<evidence type="ECO:0000313" key="3">
    <source>
        <dbReference type="Proteomes" id="UP000886724"/>
    </source>
</evidence>
<reference evidence="2" key="2">
    <citation type="submission" date="2021-04" db="EMBL/GenBank/DDBJ databases">
        <authorList>
            <person name="Gilroy R."/>
        </authorList>
    </citation>
    <scope>NUCLEOTIDE SEQUENCE</scope>
    <source>
        <strain evidence="2">ChiGjej1B1-14440</strain>
    </source>
</reference>
<dbReference type="EMBL" id="DXET01000010">
    <property type="protein sequence ID" value="HIX80410.1"/>
    <property type="molecule type" value="Genomic_DNA"/>
</dbReference>
<gene>
    <name evidence="2" type="ORF">H9980_00330</name>
</gene>
<dbReference type="Proteomes" id="UP000886724">
    <property type="component" value="Unassembled WGS sequence"/>
</dbReference>
<proteinExistence type="predicted"/>
<feature type="transmembrane region" description="Helical" evidence="1">
    <location>
        <begin position="105"/>
        <end position="126"/>
    </location>
</feature>
<evidence type="ECO:0000256" key="1">
    <source>
        <dbReference type="SAM" id="Phobius"/>
    </source>
</evidence>
<feature type="transmembrane region" description="Helical" evidence="1">
    <location>
        <begin position="20"/>
        <end position="41"/>
    </location>
</feature>